<dbReference type="AlphaFoldDB" id="A0A0D1E2J4"/>
<reference evidence="2 3" key="1">
    <citation type="journal article" date="2006" name="Nature">
        <title>Insights from the genome of the biotrophic fungal plant pathogen Ustilago maydis.</title>
        <authorList>
            <person name="Kamper J."/>
            <person name="Kahmann R."/>
            <person name="Bolker M."/>
            <person name="Ma L.J."/>
            <person name="Brefort T."/>
            <person name="Saville B.J."/>
            <person name="Banuett F."/>
            <person name="Kronstad J.W."/>
            <person name="Gold S.E."/>
            <person name="Muller O."/>
            <person name="Perlin M.H."/>
            <person name="Wosten H.A."/>
            <person name="de Vries R."/>
            <person name="Ruiz-Herrera J."/>
            <person name="Reynaga-Pena C.G."/>
            <person name="Snetselaar K."/>
            <person name="McCann M."/>
            <person name="Perez-Martin J."/>
            <person name="Feldbrugge M."/>
            <person name="Basse C.W."/>
            <person name="Steinberg G."/>
            <person name="Ibeas J.I."/>
            <person name="Holloman W."/>
            <person name="Guzman P."/>
            <person name="Farman M."/>
            <person name="Stajich J.E."/>
            <person name="Sentandreu R."/>
            <person name="Gonzalez-Prieto J.M."/>
            <person name="Kennell J.C."/>
            <person name="Molina L."/>
            <person name="Schirawski J."/>
            <person name="Mendoza-Mendoza A."/>
            <person name="Greilinger D."/>
            <person name="Munch K."/>
            <person name="Rossel N."/>
            <person name="Scherer M."/>
            <person name="Vranes M."/>
            <person name="Ladendorf O."/>
            <person name="Vincon V."/>
            <person name="Fuchs U."/>
            <person name="Sandrock B."/>
            <person name="Meng S."/>
            <person name="Ho E.C."/>
            <person name="Cahill M.J."/>
            <person name="Boyce K.J."/>
            <person name="Klose J."/>
            <person name="Klosterman S.J."/>
            <person name="Deelstra H.J."/>
            <person name="Ortiz-Castellanos L."/>
            <person name="Li W."/>
            <person name="Sanchez-Alonso P."/>
            <person name="Schreier P.H."/>
            <person name="Hauser-Hahn I."/>
            <person name="Vaupel M."/>
            <person name="Koopmann E."/>
            <person name="Friedrich G."/>
            <person name="Voss H."/>
            <person name="Schluter T."/>
            <person name="Margolis J."/>
            <person name="Platt D."/>
            <person name="Swimmer C."/>
            <person name="Gnirke A."/>
            <person name="Chen F."/>
            <person name="Vysotskaia V."/>
            <person name="Mannhaupt G."/>
            <person name="Guldener U."/>
            <person name="Munsterkotter M."/>
            <person name="Haase D."/>
            <person name="Oesterheld M."/>
            <person name="Mewes H.W."/>
            <person name="Mauceli E.W."/>
            <person name="DeCaprio D."/>
            <person name="Wade C.M."/>
            <person name="Butler J."/>
            <person name="Young S."/>
            <person name="Jaffe D.B."/>
            <person name="Calvo S."/>
            <person name="Nusbaum C."/>
            <person name="Galagan J."/>
            <person name="Birren B.W."/>
        </authorList>
    </citation>
    <scope>NUCLEOTIDE SEQUENCE [LARGE SCALE GENOMIC DNA]</scope>
    <source>
        <strain evidence="3">DSM 14603 / FGSC 9021 / UM521</strain>
    </source>
</reference>
<dbReference type="RefSeq" id="XP_011389271.1">
    <property type="nucleotide sequence ID" value="XM_011390969.1"/>
</dbReference>
<evidence type="ECO:0000313" key="2">
    <source>
        <dbReference type="EMBL" id="KIS68835.1"/>
    </source>
</evidence>
<keyword evidence="1" id="KW-0732">Signal</keyword>
<keyword evidence="3" id="KW-1185">Reference proteome</keyword>
<dbReference type="eggNOG" id="ENOG502SUV8">
    <property type="taxonomic scope" value="Eukaryota"/>
</dbReference>
<accession>A0A0D1E2J4</accession>
<dbReference type="OrthoDB" id="2546683at2759"/>
<evidence type="ECO:0000313" key="3">
    <source>
        <dbReference type="Proteomes" id="UP000000561"/>
    </source>
</evidence>
<feature type="signal peptide" evidence="1">
    <location>
        <begin position="1"/>
        <end position="22"/>
    </location>
</feature>
<protein>
    <submittedName>
        <fullName evidence="2">Uncharacterized protein</fullName>
    </submittedName>
</protein>
<dbReference type="InParanoid" id="A0A0D1E2J4"/>
<proteinExistence type="predicted"/>
<evidence type="ECO:0000256" key="1">
    <source>
        <dbReference type="SAM" id="SignalP"/>
    </source>
</evidence>
<dbReference type="VEuPathDB" id="FungiDB:UMAG_02826"/>
<feature type="chain" id="PRO_5002229566" evidence="1">
    <location>
        <begin position="23"/>
        <end position="399"/>
    </location>
</feature>
<sequence>MWLRPISTILIGFAILVTLVSADPPKAAVAFVDVKFDDKAAVWSLLLDHRYSKVIAVTTGVNDHGRAAFELDGYLNRQNAMANIQFDKNKLQILQGSNPLGKAAPHEAWWDGLARLRIAAADRSSLRRSLHGYHVSVFQIAPTAPEQVEAVLRAADPGSIDSYMLLHGYNSRQASMEAQTSFLRRLRTWVQANNPEAEVFFTSSMDTYAEKNGGKQPYSAIQHMFPRHDLDQAMQDPFWSSQLLRAHKQRDLNIAPFPVQDKEQLDSIIYYARTNPEHPNSQLWRAAIRDYIWTALANNPGKEKDNLVLTRLLHTHLPEFTGDATLELADAAHIAAFHRYQAGGSGMQAEPIEFSAHAPAEGEKVRFFPATSELHGYLLRGANRDQDLAYIKYLAGVHF</sequence>
<dbReference type="Proteomes" id="UP000000561">
    <property type="component" value="Chromosome 7"/>
</dbReference>
<dbReference type="KEGG" id="uma:UMAG_02826"/>
<dbReference type="GeneID" id="23563481"/>
<dbReference type="EMBL" id="CM003146">
    <property type="protein sequence ID" value="KIS68835.1"/>
    <property type="molecule type" value="Genomic_DNA"/>
</dbReference>
<gene>
    <name evidence="2" type="ORF">UMAG_02826</name>
</gene>
<name>A0A0D1E2J4_MYCMD</name>
<organism evidence="2 3">
    <name type="scientific">Mycosarcoma maydis</name>
    <name type="common">Corn smut fungus</name>
    <name type="synonym">Ustilago maydis</name>
    <dbReference type="NCBI Taxonomy" id="5270"/>
    <lineage>
        <taxon>Eukaryota</taxon>
        <taxon>Fungi</taxon>
        <taxon>Dikarya</taxon>
        <taxon>Basidiomycota</taxon>
        <taxon>Ustilaginomycotina</taxon>
        <taxon>Ustilaginomycetes</taxon>
        <taxon>Ustilaginales</taxon>
        <taxon>Ustilaginaceae</taxon>
        <taxon>Mycosarcoma</taxon>
    </lineage>
</organism>
<dbReference type="OMA" id="MLLHGYN"/>